<feature type="region of interest" description="Disordered" evidence="1">
    <location>
        <begin position="306"/>
        <end position="348"/>
    </location>
</feature>
<evidence type="ECO:0000256" key="2">
    <source>
        <dbReference type="SAM" id="Phobius"/>
    </source>
</evidence>
<accession>A0A6A4HGV7</accession>
<feature type="transmembrane region" description="Helical" evidence="2">
    <location>
        <begin position="66"/>
        <end position="87"/>
    </location>
</feature>
<proteinExistence type="predicted"/>
<evidence type="ECO:0000313" key="5">
    <source>
        <dbReference type="Proteomes" id="UP000799118"/>
    </source>
</evidence>
<dbReference type="AlphaFoldDB" id="A0A6A4HGV7"/>
<feature type="transmembrane region" description="Helical" evidence="2">
    <location>
        <begin position="157"/>
        <end position="178"/>
    </location>
</feature>
<reference evidence="4" key="1">
    <citation type="journal article" date="2019" name="Environ. Microbiol.">
        <title>Fungal ecological strategies reflected in gene transcription - a case study of two litter decomposers.</title>
        <authorList>
            <person name="Barbi F."/>
            <person name="Kohler A."/>
            <person name="Barry K."/>
            <person name="Baskaran P."/>
            <person name="Daum C."/>
            <person name="Fauchery L."/>
            <person name="Ihrmark K."/>
            <person name="Kuo A."/>
            <person name="LaButti K."/>
            <person name="Lipzen A."/>
            <person name="Morin E."/>
            <person name="Grigoriev I.V."/>
            <person name="Henrissat B."/>
            <person name="Lindahl B."/>
            <person name="Martin F."/>
        </authorList>
    </citation>
    <scope>NUCLEOTIDE SEQUENCE</scope>
    <source>
        <strain evidence="4">JB14</strain>
    </source>
</reference>
<keyword evidence="2" id="KW-0812">Transmembrane</keyword>
<dbReference type="Pfam" id="PF20152">
    <property type="entry name" value="DUF6534"/>
    <property type="match status" value="1"/>
</dbReference>
<evidence type="ECO:0000256" key="1">
    <source>
        <dbReference type="SAM" id="MobiDB-lite"/>
    </source>
</evidence>
<dbReference type="EMBL" id="ML769506">
    <property type="protein sequence ID" value="KAE9396881.1"/>
    <property type="molecule type" value="Genomic_DNA"/>
</dbReference>
<feature type="transmembrane region" description="Helical" evidence="2">
    <location>
        <begin position="128"/>
        <end position="145"/>
    </location>
</feature>
<keyword evidence="5" id="KW-1185">Reference proteome</keyword>
<sequence>MFTEEELLHSVKECARVFFMCTAVEYNITGVEDGSSSVTASPTSSSEFLPFSYTCISSYTGVWLQLYVLIVGSLETVNLAFHAWYLYDVFIHTLSGFEFHSPKSLLQVKYSRFAYTQASYLLRTPEPILIGVVTGSIQCFVAWKLRSFNSKIRWTYFPVICFAMVGIVSAILATAGAWPSSRTPKVTVVLWLGTETLSDGNLHDHETSTPFLTLSFVWQRRVPNSPEEPKQRLLELFFRYVLQSGLLATICVAMGLMSYIASPVGLDKAFVLPLSKVHAISLMSTLNSRTGVVFYNLSSQEKIPSTDAAESSGLMKNRRSLIQSKPKAEKNVVNPPHKHASRAVSPCS</sequence>
<feature type="transmembrane region" description="Helical" evidence="2">
    <location>
        <begin position="240"/>
        <end position="261"/>
    </location>
</feature>
<gene>
    <name evidence="4" type="ORF">BT96DRAFT_1021079</name>
</gene>
<dbReference type="Proteomes" id="UP000799118">
    <property type="component" value="Unassembled WGS sequence"/>
</dbReference>
<dbReference type="OrthoDB" id="10585009at2759"/>
<protein>
    <recommendedName>
        <fullName evidence="3">DUF6534 domain-containing protein</fullName>
    </recommendedName>
</protein>
<dbReference type="InterPro" id="IPR045339">
    <property type="entry name" value="DUF6534"/>
</dbReference>
<keyword evidence="2" id="KW-0472">Membrane</keyword>
<evidence type="ECO:0000313" key="4">
    <source>
        <dbReference type="EMBL" id="KAE9396881.1"/>
    </source>
</evidence>
<keyword evidence="2" id="KW-1133">Transmembrane helix</keyword>
<evidence type="ECO:0000259" key="3">
    <source>
        <dbReference type="Pfam" id="PF20152"/>
    </source>
</evidence>
<feature type="domain" description="DUF6534" evidence="3">
    <location>
        <begin position="220"/>
        <end position="290"/>
    </location>
</feature>
<organism evidence="4 5">
    <name type="scientific">Gymnopus androsaceus JB14</name>
    <dbReference type="NCBI Taxonomy" id="1447944"/>
    <lineage>
        <taxon>Eukaryota</taxon>
        <taxon>Fungi</taxon>
        <taxon>Dikarya</taxon>
        <taxon>Basidiomycota</taxon>
        <taxon>Agaricomycotina</taxon>
        <taxon>Agaricomycetes</taxon>
        <taxon>Agaricomycetidae</taxon>
        <taxon>Agaricales</taxon>
        <taxon>Marasmiineae</taxon>
        <taxon>Omphalotaceae</taxon>
        <taxon>Gymnopus</taxon>
    </lineage>
</organism>
<name>A0A6A4HGV7_9AGAR</name>